<feature type="signal peptide" evidence="1">
    <location>
        <begin position="1"/>
        <end position="30"/>
    </location>
</feature>
<dbReference type="Proteomes" id="UP000320011">
    <property type="component" value="Unassembled WGS sequence"/>
</dbReference>
<accession>A0A558DPC5</accession>
<sequence length="385" mass="40457">MRTTRLLAGLLVPALVTTLAACGSSSSGSAASSAAPPSDAVNLTGVCPSTVVVQQDWEPEAEHAAAYELMGQGYTIDADKKRVSGPLVIDGMDTGVKIEVRSGGGAIGFQSVPSQMYVDQSITLGAVTTDAAISASSTQPVTAVVAPLEKSPQMLMWDPATHPTWTGIADIGKSEVKVVVSSGTVYSTLLSDKGLVKVSQFDTSYDGAPARFVASPELVQQGYATAEPYVYQHEVPSWNKPVKYQLLSDVGYNVYPEALSVRTADLAKLSPCLKKLVPILQRAQINYLTNPGTANKLLVEAVEKFNDSWTYSEGVADYAAKALKDLGIVANDSSGALGGMDQTRVQSALDTFGPILKSSGAKVKDGLKASDLATNQFIDPSMTLK</sequence>
<reference evidence="2 3" key="1">
    <citation type="submission" date="2019-07" db="EMBL/GenBank/DDBJ databases">
        <authorList>
            <person name="Duangmal K."/>
            <person name="Teo W.F.A."/>
        </authorList>
    </citation>
    <scope>NUCLEOTIDE SEQUENCE [LARGE SCALE GENOMIC DNA]</scope>
    <source>
        <strain evidence="2 3">TBRC 6029</strain>
    </source>
</reference>
<comment type="caution">
    <text evidence="2">The sequence shown here is derived from an EMBL/GenBank/DDBJ whole genome shotgun (WGS) entry which is preliminary data.</text>
</comment>
<feature type="chain" id="PRO_5021889962" evidence="1">
    <location>
        <begin position="31"/>
        <end position="385"/>
    </location>
</feature>
<name>A0A558DPC5_9PSEU</name>
<dbReference type="PROSITE" id="PS51257">
    <property type="entry name" value="PROKAR_LIPOPROTEIN"/>
    <property type="match status" value="1"/>
</dbReference>
<keyword evidence="3" id="KW-1185">Reference proteome</keyword>
<evidence type="ECO:0000313" key="3">
    <source>
        <dbReference type="Proteomes" id="UP000320011"/>
    </source>
</evidence>
<dbReference type="AlphaFoldDB" id="A0A558DPC5"/>
<reference evidence="2 3" key="2">
    <citation type="submission" date="2019-08" db="EMBL/GenBank/DDBJ databases">
        <title>Amycolatopsis acidicola sp. nov., isolated from peat swamp forest soil.</title>
        <authorList>
            <person name="Srisuk N."/>
        </authorList>
    </citation>
    <scope>NUCLEOTIDE SEQUENCE [LARGE SCALE GENOMIC DNA]</scope>
    <source>
        <strain evidence="2 3">TBRC 6029</strain>
    </source>
</reference>
<protein>
    <submittedName>
        <fullName evidence="2">ABC transporter substrate-binding protein</fullName>
    </submittedName>
</protein>
<evidence type="ECO:0000313" key="2">
    <source>
        <dbReference type="EMBL" id="TVT62884.1"/>
    </source>
</evidence>
<gene>
    <name evidence="2" type="ORF">FNH05_00460</name>
</gene>
<dbReference type="Gene3D" id="3.40.190.10">
    <property type="entry name" value="Periplasmic binding protein-like II"/>
    <property type="match status" value="2"/>
</dbReference>
<organism evidence="2 3">
    <name type="scientific">Amycolatopsis rhizosphaerae</name>
    <dbReference type="NCBI Taxonomy" id="2053003"/>
    <lineage>
        <taxon>Bacteria</taxon>
        <taxon>Bacillati</taxon>
        <taxon>Actinomycetota</taxon>
        <taxon>Actinomycetes</taxon>
        <taxon>Pseudonocardiales</taxon>
        <taxon>Pseudonocardiaceae</taxon>
        <taxon>Amycolatopsis</taxon>
    </lineage>
</organism>
<dbReference type="OrthoDB" id="3595952at2"/>
<evidence type="ECO:0000256" key="1">
    <source>
        <dbReference type="SAM" id="SignalP"/>
    </source>
</evidence>
<keyword evidence="1" id="KW-0732">Signal</keyword>
<dbReference type="EMBL" id="VJWX01000002">
    <property type="protein sequence ID" value="TVT62884.1"/>
    <property type="molecule type" value="Genomic_DNA"/>
</dbReference>
<proteinExistence type="predicted"/>